<keyword evidence="13" id="KW-0732">Signal</keyword>
<reference evidence="16" key="2">
    <citation type="journal article" date="2023" name="Syst. Appl. Microbiol.">
        <title>Govania unica gen. nov., sp. nov., a rare biosphere bacterium that represents a novel family in the class Alphaproteobacteria.</title>
        <authorList>
            <person name="Vandamme P."/>
            <person name="Peeters C."/>
            <person name="Hettiarachchi A."/>
            <person name="Cnockaert M."/>
            <person name="Carlier A."/>
        </authorList>
    </citation>
    <scope>NUCLEOTIDE SEQUENCE</scope>
    <source>
        <strain evidence="16">LMG 31809</strain>
    </source>
</reference>
<dbReference type="Pfam" id="PF07715">
    <property type="entry name" value="Plug"/>
    <property type="match status" value="1"/>
</dbReference>
<dbReference type="CDD" id="cd01347">
    <property type="entry name" value="ligand_gated_channel"/>
    <property type="match status" value="1"/>
</dbReference>
<dbReference type="SUPFAM" id="SSF56935">
    <property type="entry name" value="Porins"/>
    <property type="match status" value="1"/>
</dbReference>
<evidence type="ECO:0000256" key="2">
    <source>
        <dbReference type="ARBA" id="ARBA00022448"/>
    </source>
</evidence>
<evidence type="ECO:0000256" key="5">
    <source>
        <dbReference type="ARBA" id="ARBA00022692"/>
    </source>
</evidence>
<keyword evidence="9 11" id="KW-0472">Membrane</keyword>
<evidence type="ECO:0000313" key="16">
    <source>
        <dbReference type="EMBL" id="MDA5195030.1"/>
    </source>
</evidence>
<comment type="subcellular location">
    <subcellularLocation>
        <location evidence="1 11">Cell outer membrane</location>
        <topology evidence="1 11">Multi-pass membrane protein</topology>
    </subcellularLocation>
</comment>
<feature type="domain" description="TonB-dependent receptor plug" evidence="15">
    <location>
        <begin position="48"/>
        <end position="161"/>
    </location>
</feature>
<evidence type="ECO:0000256" key="6">
    <source>
        <dbReference type="ARBA" id="ARBA00023004"/>
    </source>
</evidence>
<dbReference type="Pfam" id="PF00593">
    <property type="entry name" value="TonB_dep_Rec_b-barrel"/>
    <property type="match status" value="1"/>
</dbReference>
<feature type="signal peptide" evidence="13">
    <location>
        <begin position="1"/>
        <end position="24"/>
    </location>
</feature>
<evidence type="ECO:0000256" key="13">
    <source>
        <dbReference type="SAM" id="SignalP"/>
    </source>
</evidence>
<evidence type="ECO:0000256" key="7">
    <source>
        <dbReference type="ARBA" id="ARBA00023065"/>
    </source>
</evidence>
<proteinExistence type="inferred from homology"/>
<evidence type="ECO:0000256" key="1">
    <source>
        <dbReference type="ARBA" id="ARBA00004571"/>
    </source>
</evidence>
<evidence type="ECO:0000256" key="10">
    <source>
        <dbReference type="ARBA" id="ARBA00023237"/>
    </source>
</evidence>
<dbReference type="PROSITE" id="PS52016">
    <property type="entry name" value="TONB_DEPENDENT_REC_3"/>
    <property type="match status" value="1"/>
</dbReference>
<accession>A0A9X3Z866</accession>
<keyword evidence="16" id="KW-0675">Receptor</keyword>
<keyword evidence="5 11" id="KW-0812">Transmembrane</keyword>
<sequence>MKLVLHMTTALVSVGLLYTTAAIAAPADGQAISLEEIVVTAQRREQSLQDVPVSITAFTEATIREQNIRTASDYLALTPNVSFTEDGKTGNSGINISIRGISDIKTGENSVTNSIGIYLDEFSVVSVAGGTINPQLQDVERIEVLRGPQGTYFGRNAVGGALNIVTKKPTDRYEAEATIGGYAYDGAGDGGLVSGVLNIPVSNTLMMRFVAQGETNSGIVRNADPRGAKNSGFDSYGGRMAIRWLPDTATTVDFLAMYNKQDEGHDPTVPSGVLDLDTQDTLGIHKVVDDGIGFWPNNQNRLSHNVKESNKSDSVLLNLRVSHNFTDEIALKSVTGFIRTTQDRIFDQDQTSLDILQRDNAYSGSSWSQELRLEVTKSAFDFVVGGLYAQDNQKQYNNIFMKSERQIDGVYVLPPVIPGVFPSGTVIDLKNKRFKTNSLAFFVDSTWHATDRLDVTVGGRYTHDKIVAGLFDSQGFAGQPMQDIFSGKSFNDFSPRAVMTFKPDEAMTLYASVSKGYKAGGVSVGYNSNLGNQPFAEPFKAENLWNYEAGFKTDLWNGRMRLNGAAFYSNWKNMQLESLFFMTPGDISSNVQLTRNVDKARVYGFEAEAVAAVTRNLTLNGAVGYLNSKINCDCEATITGGRIVDLTGLAIPKAPEWTLNLGAEYRHDVSFGDMYVRLDWLYHSKQYSDIEALTWAQTGQPEFPYKVPSYNVVNLRTGINWTDRLSINFYVENLLKEQYYTGTQEKFGVSGIRLRPHPRIFGLSVTVKSF</sequence>
<dbReference type="Gene3D" id="2.40.170.20">
    <property type="entry name" value="TonB-dependent receptor, beta-barrel domain"/>
    <property type="match status" value="1"/>
</dbReference>
<dbReference type="GO" id="GO:0006826">
    <property type="term" value="P:iron ion transport"/>
    <property type="evidence" value="ECO:0007669"/>
    <property type="project" value="UniProtKB-KW"/>
</dbReference>
<dbReference type="Proteomes" id="UP001141619">
    <property type="component" value="Unassembled WGS sequence"/>
</dbReference>
<dbReference type="InterPro" id="IPR012910">
    <property type="entry name" value="Plug_dom"/>
</dbReference>
<reference evidence="16" key="1">
    <citation type="submission" date="2022-08" db="EMBL/GenBank/DDBJ databases">
        <authorList>
            <person name="Vandamme P."/>
            <person name="Hettiarachchi A."/>
            <person name="Peeters C."/>
            <person name="Cnockaert M."/>
            <person name="Carlier A."/>
        </authorList>
    </citation>
    <scope>NUCLEOTIDE SEQUENCE</scope>
    <source>
        <strain evidence="16">LMG 31809</strain>
    </source>
</reference>
<evidence type="ECO:0000256" key="3">
    <source>
        <dbReference type="ARBA" id="ARBA00022452"/>
    </source>
</evidence>
<organism evidence="16 17">
    <name type="scientific">Govanella unica</name>
    <dbReference type="NCBI Taxonomy" id="2975056"/>
    <lineage>
        <taxon>Bacteria</taxon>
        <taxon>Pseudomonadati</taxon>
        <taxon>Pseudomonadota</taxon>
        <taxon>Alphaproteobacteria</taxon>
        <taxon>Emcibacterales</taxon>
        <taxon>Govanellaceae</taxon>
        <taxon>Govanella</taxon>
    </lineage>
</organism>
<evidence type="ECO:0000256" key="9">
    <source>
        <dbReference type="ARBA" id="ARBA00023136"/>
    </source>
</evidence>
<evidence type="ECO:0000259" key="14">
    <source>
        <dbReference type="Pfam" id="PF00593"/>
    </source>
</evidence>
<gene>
    <name evidence="16" type="ORF">NYP16_13830</name>
</gene>
<dbReference type="PANTHER" id="PTHR32552">
    <property type="entry name" value="FERRICHROME IRON RECEPTOR-RELATED"/>
    <property type="match status" value="1"/>
</dbReference>
<evidence type="ECO:0000256" key="11">
    <source>
        <dbReference type="PROSITE-ProRule" id="PRU01360"/>
    </source>
</evidence>
<evidence type="ECO:0000259" key="15">
    <source>
        <dbReference type="Pfam" id="PF07715"/>
    </source>
</evidence>
<dbReference type="GO" id="GO:0009279">
    <property type="term" value="C:cell outer membrane"/>
    <property type="evidence" value="ECO:0007669"/>
    <property type="project" value="UniProtKB-SubCell"/>
</dbReference>
<keyword evidence="2 11" id="KW-0813">Transport</keyword>
<evidence type="ECO:0000256" key="8">
    <source>
        <dbReference type="ARBA" id="ARBA00023077"/>
    </source>
</evidence>
<dbReference type="PANTHER" id="PTHR32552:SF81">
    <property type="entry name" value="TONB-DEPENDENT OUTER MEMBRANE RECEPTOR"/>
    <property type="match status" value="1"/>
</dbReference>
<feature type="chain" id="PRO_5040798354" evidence="13">
    <location>
        <begin position="25"/>
        <end position="770"/>
    </location>
</feature>
<feature type="domain" description="TonB-dependent receptor-like beta-barrel" evidence="14">
    <location>
        <begin position="275"/>
        <end position="734"/>
    </location>
</feature>
<keyword evidence="8 12" id="KW-0798">TonB box</keyword>
<dbReference type="InterPro" id="IPR000531">
    <property type="entry name" value="Beta-barrel_TonB"/>
</dbReference>
<dbReference type="EMBL" id="JANWOI010000005">
    <property type="protein sequence ID" value="MDA5195030.1"/>
    <property type="molecule type" value="Genomic_DNA"/>
</dbReference>
<keyword evidence="4" id="KW-0410">Iron transport</keyword>
<evidence type="ECO:0000313" key="17">
    <source>
        <dbReference type="Proteomes" id="UP001141619"/>
    </source>
</evidence>
<keyword evidence="10 11" id="KW-0998">Cell outer membrane</keyword>
<keyword evidence="6" id="KW-0408">Iron</keyword>
<keyword evidence="17" id="KW-1185">Reference proteome</keyword>
<keyword evidence="7" id="KW-0406">Ion transport</keyword>
<dbReference type="InterPro" id="IPR036942">
    <property type="entry name" value="Beta-barrel_TonB_sf"/>
</dbReference>
<dbReference type="RefSeq" id="WP_274944741.1">
    <property type="nucleotide sequence ID" value="NZ_JANWOI010000005.1"/>
</dbReference>
<keyword evidence="3 11" id="KW-1134">Transmembrane beta strand</keyword>
<comment type="caution">
    <text evidence="16">The sequence shown here is derived from an EMBL/GenBank/DDBJ whole genome shotgun (WGS) entry which is preliminary data.</text>
</comment>
<evidence type="ECO:0000256" key="4">
    <source>
        <dbReference type="ARBA" id="ARBA00022496"/>
    </source>
</evidence>
<evidence type="ECO:0000256" key="12">
    <source>
        <dbReference type="RuleBase" id="RU003357"/>
    </source>
</evidence>
<comment type="similarity">
    <text evidence="11 12">Belongs to the TonB-dependent receptor family.</text>
</comment>
<protein>
    <submittedName>
        <fullName evidence="16">TonB-dependent receptor</fullName>
    </submittedName>
</protein>
<dbReference type="InterPro" id="IPR039426">
    <property type="entry name" value="TonB-dep_rcpt-like"/>
</dbReference>
<dbReference type="AlphaFoldDB" id="A0A9X3Z866"/>
<name>A0A9X3Z866_9PROT</name>